<dbReference type="Pfam" id="PF00486">
    <property type="entry name" value="Trans_reg_C"/>
    <property type="match status" value="1"/>
</dbReference>
<evidence type="ECO:0000259" key="5">
    <source>
        <dbReference type="PROSITE" id="PS50006"/>
    </source>
</evidence>
<gene>
    <name evidence="7" type="ORF">SRABI133_01081</name>
</gene>
<sequence>MIYKTFKVVLRTMHKGQTEEFAYVYEGKSLLIGRASQHSKADFRLYNDFVSREHCRIYMEEGQLFIEDLASKHGTSVNQIPLVPGNPCHIEPGDSITLINGLIEFMISIDNDLTRDFTPVNPEFLQTVAINEHLQTVIINEEAPIKMPTKEFNCFKLLYENLDNLISKEEIVQQVWPERVGDPEQIVTAEEIASLLYRVRKRLNGHFAIKAVIQKGYYMESIHSFNLSDLS</sequence>
<evidence type="ECO:0000313" key="7">
    <source>
        <dbReference type="EMBL" id="CAH0166798.1"/>
    </source>
</evidence>
<dbReference type="PROSITE" id="PS51755">
    <property type="entry name" value="OMPR_PHOB"/>
    <property type="match status" value="1"/>
</dbReference>
<evidence type="ECO:0000256" key="2">
    <source>
        <dbReference type="ARBA" id="ARBA00023125"/>
    </source>
</evidence>
<dbReference type="EMBL" id="CAKKMG010000008">
    <property type="protein sequence ID" value="CAH0166798.1"/>
    <property type="molecule type" value="Genomic_DNA"/>
</dbReference>
<accession>A0A9W4KPA6</accession>
<proteinExistence type="predicted"/>
<feature type="DNA-binding region" description="OmpR/PhoB-type" evidence="4">
    <location>
        <begin position="119"/>
        <end position="221"/>
    </location>
</feature>
<organism evidence="7 8">
    <name type="scientific">Peribacillus simplex</name>
    <dbReference type="NCBI Taxonomy" id="1478"/>
    <lineage>
        <taxon>Bacteria</taxon>
        <taxon>Bacillati</taxon>
        <taxon>Bacillota</taxon>
        <taxon>Bacilli</taxon>
        <taxon>Bacillales</taxon>
        <taxon>Bacillaceae</taxon>
        <taxon>Peribacillus</taxon>
    </lineage>
</organism>
<keyword evidence="2 4" id="KW-0238">DNA-binding</keyword>
<dbReference type="Pfam" id="PF00498">
    <property type="entry name" value="FHA"/>
    <property type="match status" value="1"/>
</dbReference>
<dbReference type="SUPFAM" id="SSF46894">
    <property type="entry name" value="C-terminal effector domain of the bipartite response regulators"/>
    <property type="match status" value="1"/>
</dbReference>
<dbReference type="CDD" id="cd00060">
    <property type="entry name" value="FHA"/>
    <property type="match status" value="1"/>
</dbReference>
<feature type="domain" description="FHA" evidence="5">
    <location>
        <begin position="30"/>
        <end position="82"/>
    </location>
</feature>
<feature type="domain" description="OmpR/PhoB-type" evidence="6">
    <location>
        <begin position="119"/>
        <end position="221"/>
    </location>
</feature>
<dbReference type="RefSeq" id="WP_230301058.1">
    <property type="nucleotide sequence ID" value="NZ_CAKKMG010000008.1"/>
</dbReference>
<dbReference type="Gene3D" id="1.10.10.10">
    <property type="entry name" value="Winged helix-like DNA-binding domain superfamily/Winged helix DNA-binding domain"/>
    <property type="match status" value="1"/>
</dbReference>
<dbReference type="GO" id="GO:0006355">
    <property type="term" value="P:regulation of DNA-templated transcription"/>
    <property type="evidence" value="ECO:0007669"/>
    <property type="project" value="InterPro"/>
</dbReference>
<evidence type="ECO:0000256" key="3">
    <source>
        <dbReference type="ARBA" id="ARBA00023163"/>
    </source>
</evidence>
<dbReference type="Proteomes" id="UP000789326">
    <property type="component" value="Unassembled WGS sequence"/>
</dbReference>
<dbReference type="Gene3D" id="2.60.200.20">
    <property type="match status" value="1"/>
</dbReference>
<dbReference type="GO" id="GO:0000160">
    <property type="term" value="P:phosphorelay signal transduction system"/>
    <property type="evidence" value="ECO:0007669"/>
    <property type="project" value="InterPro"/>
</dbReference>
<dbReference type="GO" id="GO:0003677">
    <property type="term" value="F:DNA binding"/>
    <property type="evidence" value="ECO:0007669"/>
    <property type="project" value="UniProtKB-UniRule"/>
</dbReference>
<dbReference type="InterPro" id="IPR016032">
    <property type="entry name" value="Sig_transdc_resp-reg_C-effctor"/>
</dbReference>
<evidence type="ECO:0000256" key="4">
    <source>
        <dbReference type="PROSITE-ProRule" id="PRU01091"/>
    </source>
</evidence>
<dbReference type="SUPFAM" id="SSF49879">
    <property type="entry name" value="SMAD/FHA domain"/>
    <property type="match status" value="1"/>
</dbReference>
<dbReference type="SMART" id="SM00240">
    <property type="entry name" value="FHA"/>
    <property type="match status" value="1"/>
</dbReference>
<keyword evidence="3" id="KW-0804">Transcription</keyword>
<dbReference type="InterPro" id="IPR001867">
    <property type="entry name" value="OmpR/PhoB-type_DNA-bd"/>
</dbReference>
<name>A0A9W4KPA6_9BACI</name>
<evidence type="ECO:0000313" key="8">
    <source>
        <dbReference type="Proteomes" id="UP000789326"/>
    </source>
</evidence>
<dbReference type="AlphaFoldDB" id="A0A9W4KPA6"/>
<protein>
    <recommendedName>
        <fullName evidence="9">FHA domain-containing protein</fullName>
    </recommendedName>
</protein>
<dbReference type="SMART" id="SM00862">
    <property type="entry name" value="Trans_reg_C"/>
    <property type="match status" value="1"/>
</dbReference>
<dbReference type="InterPro" id="IPR008984">
    <property type="entry name" value="SMAD_FHA_dom_sf"/>
</dbReference>
<dbReference type="InterPro" id="IPR000253">
    <property type="entry name" value="FHA_dom"/>
</dbReference>
<dbReference type="InterPro" id="IPR036388">
    <property type="entry name" value="WH-like_DNA-bd_sf"/>
</dbReference>
<comment type="caution">
    <text evidence="7">The sequence shown here is derived from an EMBL/GenBank/DDBJ whole genome shotgun (WGS) entry which is preliminary data.</text>
</comment>
<evidence type="ECO:0000259" key="6">
    <source>
        <dbReference type="PROSITE" id="PS51755"/>
    </source>
</evidence>
<evidence type="ECO:0000256" key="1">
    <source>
        <dbReference type="ARBA" id="ARBA00023015"/>
    </source>
</evidence>
<dbReference type="PROSITE" id="PS50006">
    <property type="entry name" value="FHA_DOMAIN"/>
    <property type="match status" value="1"/>
</dbReference>
<evidence type="ECO:0008006" key="9">
    <source>
        <dbReference type="Google" id="ProtNLM"/>
    </source>
</evidence>
<reference evidence="7" key="1">
    <citation type="submission" date="2021-11" db="EMBL/GenBank/DDBJ databases">
        <authorList>
            <person name="Bulgarelli D."/>
        </authorList>
    </citation>
    <scope>NUCLEOTIDE SEQUENCE</scope>
    <source>
        <strain evidence="7">Bi133</strain>
    </source>
</reference>
<keyword evidence="1" id="KW-0805">Transcription regulation</keyword>